<organism evidence="1 2">
    <name type="scientific">Turnera subulata</name>
    <dbReference type="NCBI Taxonomy" id="218843"/>
    <lineage>
        <taxon>Eukaryota</taxon>
        <taxon>Viridiplantae</taxon>
        <taxon>Streptophyta</taxon>
        <taxon>Embryophyta</taxon>
        <taxon>Tracheophyta</taxon>
        <taxon>Spermatophyta</taxon>
        <taxon>Magnoliopsida</taxon>
        <taxon>eudicotyledons</taxon>
        <taxon>Gunneridae</taxon>
        <taxon>Pentapetalae</taxon>
        <taxon>rosids</taxon>
        <taxon>fabids</taxon>
        <taxon>Malpighiales</taxon>
        <taxon>Passifloraceae</taxon>
        <taxon>Turnera</taxon>
    </lineage>
</organism>
<dbReference type="Proteomes" id="UP001141552">
    <property type="component" value="Unassembled WGS sequence"/>
</dbReference>
<reference evidence="1" key="1">
    <citation type="submission" date="2022-02" db="EMBL/GenBank/DDBJ databases">
        <authorList>
            <person name="Henning P.M."/>
            <person name="McCubbin A.G."/>
            <person name="Shore J.S."/>
        </authorList>
    </citation>
    <scope>NUCLEOTIDE SEQUENCE</scope>
    <source>
        <strain evidence="1">F60SS</strain>
        <tissue evidence="1">Leaves</tissue>
    </source>
</reference>
<evidence type="ECO:0000313" key="2">
    <source>
        <dbReference type="Proteomes" id="UP001141552"/>
    </source>
</evidence>
<dbReference type="OrthoDB" id="653466at2759"/>
<dbReference type="PANTHER" id="PTHR34061">
    <property type="entry name" value="PROTEIN, PUTATIVE-RELATED"/>
    <property type="match status" value="1"/>
</dbReference>
<reference evidence="1" key="2">
    <citation type="journal article" date="2023" name="Plants (Basel)">
        <title>Annotation of the Turnera subulata (Passifloraceae) Draft Genome Reveals the S-Locus Evolved after the Divergence of Turneroideae from Passifloroideae in a Stepwise Manner.</title>
        <authorList>
            <person name="Henning P.M."/>
            <person name="Roalson E.H."/>
            <person name="Mir W."/>
            <person name="McCubbin A.G."/>
            <person name="Shore J.S."/>
        </authorList>
    </citation>
    <scope>NUCLEOTIDE SEQUENCE</scope>
    <source>
        <strain evidence="1">F60SS</strain>
    </source>
</reference>
<proteinExistence type="predicted"/>
<dbReference type="PANTHER" id="PTHR34061:SF21">
    <property type="match status" value="1"/>
</dbReference>
<gene>
    <name evidence="1" type="ORF">Tsubulata_000875</name>
</gene>
<dbReference type="EMBL" id="JAKUCV010002023">
    <property type="protein sequence ID" value="KAJ4844198.1"/>
    <property type="molecule type" value="Genomic_DNA"/>
</dbReference>
<name>A0A9Q0JJM5_9ROSI</name>
<comment type="caution">
    <text evidence="1">The sequence shown here is derived from an EMBL/GenBank/DDBJ whole genome shotgun (WGS) entry which is preliminary data.</text>
</comment>
<protein>
    <submittedName>
        <fullName evidence="1">Uncharacterized protein</fullName>
    </submittedName>
</protein>
<sequence>MQNQSFCLLRATATCVTACKKLDGVATWLINGIATVFFTSLERCSSIYINTKDDSDDATHLPFMLYGRCVEALAKTGDGFSDNKMTAK</sequence>
<keyword evidence="2" id="KW-1185">Reference proteome</keyword>
<evidence type="ECO:0000313" key="1">
    <source>
        <dbReference type="EMBL" id="KAJ4844198.1"/>
    </source>
</evidence>
<dbReference type="AlphaFoldDB" id="A0A9Q0JJM5"/>
<accession>A0A9Q0JJM5</accession>